<dbReference type="PANTHER" id="PTHR30481:SF4">
    <property type="entry name" value="SITE-SPECIFIC DNA-METHYLTRANSFERASE (ADENINE-SPECIFIC)"/>
    <property type="match status" value="1"/>
</dbReference>
<dbReference type="InterPro" id="IPR012327">
    <property type="entry name" value="MeTrfase_D12"/>
</dbReference>
<comment type="caution">
    <text evidence="4">The sequence shown here is derived from an EMBL/GenBank/DDBJ whole genome shotgun (WGS) entry which is preliminary data.</text>
</comment>
<dbReference type="GO" id="GO:0006298">
    <property type="term" value="P:mismatch repair"/>
    <property type="evidence" value="ECO:0007669"/>
    <property type="project" value="TreeGrafter"/>
</dbReference>
<sequence length="133" mass="15588">MTCTSTTGRPINLLRIEENLSTAWQRLAGTYVENLPWFKCAEKYDRPHTFLYMDPPYWGTQGYGVGFEFEEYERMANFMRTCQGKVMVSINDHPDIRRVFEGFRIKELDIQYTNGNQRKGKAAVTGELVIMNW</sequence>
<evidence type="ECO:0000313" key="4">
    <source>
        <dbReference type="EMBL" id="NWB47098.1"/>
    </source>
</evidence>
<dbReference type="GO" id="GO:0032259">
    <property type="term" value="P:methylation"/>
    <property type="evidence" value="ECO:0007669"/>
    <property type="project" value="UniProtKB-KW"/>
</dbReference>
<evidence type="ECO:0000256" key="1">
    <source>
        <dbReference type="ARBA" id="ARBA00022603"/>
    </source>
</evidence>
<dbReference type="GO" id="GO:0043565">
    <property type="term" value="F:sequence-specific DNA binding"/>
    <property type="evidence" value="ECO:0007669"/>
    <property type="project" value="TreeGrafter"/>
</dbReference>
<dbReference type="Gene3D" id="3.40.50.150">
    <property type="entry name" value="Vaccinia Virus protein VP39"/>
    <property type="match status" value="1"/>
</dbReference>
<name>A0A7Y8BKZ4_9PSED</name>
<protein>
    <submittedName>
        <fullName evidence="4">DNA adenine methylase</fullName>
    </submittedName>
</protein>
<proteinExistence type="predicted"/>
<evidence type="ECO:0000313" key="5">
    <source>
        <dbReference type="Proteomes" id="UP000582981"/>
    </source>
</evidence>
<dbReference type="GO" id="GO:0009307">
    <property type="term" value="P:DNA restriction-modification system"/>
    <property type="evidence" value="ECO:0007669"/>
    <property type="project" value="InterPro"/>
</dbReference>
<dbReference type="Pfam" id="PF02086">
    <property type="entry name" value="MethyltransfD12"/>
    <property type="match status" value="1"/>
</dbReference>
<keyword evidence="1 4" id="KW-0489">Methyltransferase</keyword>
<dbReference type="InterPro" id="IPR029063">
    <property type="entry name" value="SAM-dependent_MTases_sf"/>
</dbReference>
<dbReference type="PANTHER" id="PTHR30481">
    <property type="entry name" value="DNA ADENINE METHYLASE"/>
    <property type="match status" value="1"/>
</dbReference>
<dbReference type="AlphaFoldDB" id="A0A7Y8BKZ4"/>
<organism evidence="4 5">
    <name type="scientific">Pseudomonas gingeri</name>
    <dbReference type="NCBI Taxonomy" id="117681"/>
    <lineage>
        <taxon>Bacteria</taxon>
        <taxon>Pseudomonadati</taxon>
        <taxon>Pseudomonadota</taxon>
        <taxon>Gammaproteobacteria</taxon>
        <taxon>Pseudomonadales</taxon>
        <taxon>Pseudomonadaceae</taxon>
        <taxon>Pseudomonas</taxon>
    </lineage>
</organism>
<accession>A0A7Y8BKZ4</accession>
<dbReference type="SUPFAM" id="SSF53335">
    <property type="entry name" value="S-adenosyl-L-methionine-dependent methyltransferases"/>
    <property type="match status" value="1"/>
</dbReference>
<reference evidence="4 5" key="1">
    <citation type="submission" date="2020-04" db="EMBL/GenBank/DDBJ databases">
        <title>Molecular characterization of pseudomonads from Agaricus bisporus reveal novel blotch 2 pathogens in Western Europe.</title>
        <authorList>
            <person name="Taparia T."/>
            <person name="Krijger M."/>
            <person name="Haynes E."/>
            <person name="Elpinstone J.G."/>
            <person name="Noble R."/>
            <person name="Van Der Wolf J."/>
        </authorList>
    </citation>
    <scope>NUCLEOTIDE SEQUENCE [LARGE SCALE GENOMIC DNA]</scope>
    <source>
        <strain evidence="4 5">F1001</strain>
    </source>
</reference>
<keyword evidence="3" id="KW-0949">S-adenosyl-L-methionine</keyword>
<dbReference type="GO" id="GO:1904047">
    <property type="term" value="F:S-adenosyl-L-methionine binding"/>
    <property type="evidence" value="ECO:0007669"/>
    <property type="project" value="TreeGrafter"/>
</dbReference>
<keyword evidence="2" id="KW-0808">Transferase</keyword>
<gene>
    <name evidence="4" type="ORF">HX829_11395</name>
</gene>
<evidence type="ECO:0000256" key="2">
    <source>
        <dbReference type="ARBA" id="ARBA00022679"/>
    </source>
</evidence>
<dbReference type="EMBL" id="JACAPU010000013">
    <property type="protein sequence ID" value="NWB47098.1"/>
    <property type="molecule type" value="Genomic_DNA"/>
</dbReference>
<evidence type="ECO:0000256" key="3">
    <source>
        <dbReference type="ARBA" id="ARBA00022691"/>
    </source>
</evidence>
<dbReference type="GO" id="GO:0009007">
    <property type="term" value="F:site-specific DNA-methyltransferase (adenine-specific) activity"/>
    <property type="evidence" value="ECO:0007669"/>
    <property type="project" value="UniProtKB-EC"/>
</dbReference>
<dbReference type="Proteomes" id="UP000582981">
    <property type="component" value="Unassembled WGS sequence"/>
</dbReference>